<evidence type="ECO:0000313" key="2">
    <source>
        <dbReference type="EMBL" id="MCI1189677.1"/>
    </source>
</evidence>
<dbReference type="RefSeq" id="WP_241937891.1">
    <property type="nucleotide sequence ID" value="NZ_JALBGC010000006.1"/>
</dbReference>
<name>A0A9X1VK92_9BACT</name>
<feature type="signal peptide" evidence="1">
    <location>
        <begin position="1"/>
        <end position="17"/>
    </location>
</feature>
<organism evidence="2 3">
    <name type="scientific">Hymenobacter cyanobacteriorum</name>
    <dbReference type="NCBI Taxonomy" id="2926463"/>
    <lineage>
        <taxon>Bacteria</taxon>
        <taxon>Pseudomonadati</taxon>
        <taxon>Bacteroidota</taxon>
        <taxon>Cytophagia</taxon>
        <taxon>Cytophagales</taxon>
        <taxon>Hymenobacteraceae</taxon>
        <taxon>Hymenobacter</taxon>
    </lineage>
</organism>
<keyword evidence="3" id="KW-1185">Reference proteome</keyword>
<dbReference type="EMBL" id="JALBGC010000006">
    <property type="protein sequence ID" value="MCI1189677.1"/>
    <property type="molecule type" value="Genomic_DNA"/>
</dbReference>
<protein>
    <recommendedName>
        <fullName evidence="4">DUF4105 domain-containing protein</fullName>
    </recommendedName>
</protein>
<evidence type="ECO:0000256" key="1">
    <source>
        <dbReference type="SAM" id="SignalP"/>
    </source>
</evidence>
<evidence type="ECO:0008006" key="4">
    <source>
        <dbReference type="Google" id="ProtNLM"/>
    </source>
</evidence>
<sequence length="215" mass="23423">MNSTLSLLLLWGPAVRAQQPAPASAASLLAFQQAHLGRILFSATRIPPTGYADDAHYIGYHAHTLTPKSSLYLTAFLTTSLPDALARLAPDAQRTDFMKRGSFQYCFYVDNELVYTAYLQPEPQYLIEENAQPVLHQPVLAPETSRRKSQSLWANLLANGGKKALAEGSHMLRLVIRPYIQSPLLQVGPVLADGQVALNVTRHAAPARAAALVAP</sequence>
<gene>
    <name evidence="2" type="ORF">MON38_19825</name>
</gene>
<comment type="caution">
    <text evidence="2">The sequence shown here is derived from an EMBL/GenBank/DDBJ whole genome shotgun (WGS) entry which is preliminary data.</text>
</comment>
<feature type="chain" id="PRO_5040866351" description="DUF4105 domain-containing protein" evidence="1">
    <location>
        <begin position="18"/>
        <end position="215"/>
    </location>
</feature>
<reference evidence="2" key="1">
    <citation type="submission" date="2022-03" db="EMBL/GenBank/DDBJ databases">
        <title>Bacterial whole genome sequence for Hymenobacter sp. DH14.</title>
        <authorList>
            <person name="Le V."/>
        </authorList>
    </citation>
    <scope>NUCLEOTIDE SEQUENCE</scope>
    <source>
        <strain evidence="2">DH14</strain>
    </source>
</reference>
<dbReference type="AlphaFoldDB" id="A0A9X1VK92"/>
<evidence type="ECO:0000313" key="3">
    <source>
        <dbReference type="Proteomes" id="UP001139193"/>
    </source>
</evidence>
<dbReference type="Proteomes" id="UP001139193">
    <property type="component" value="Unassembled WGS sequence"/>
</dbReference>
<accession>A0A9X1VK92</accession>
<proteinExistence type="predicted"/>
<keyword evidence="1" id="KW-0732">Signal</keyword>